<proteinExistence type="predicted"/>
<sequence length="400" mass="43722">MPKRHTFFKKSRSVRIRQAEKFFYWFYQKRHTQSSGYPSKKGIKYYPFGSLIPNRHGSSAAYRYGFQGQEKDDELKGEGNSLNYTFRMHDPRVGRFFAVDPKEDEYPWNSPYAFSENRVIDAIELEGAEHLNVNVYRVFKNSGGKYEARKQMSYTQQNVGTWSGTKSQSQFNIYGANGMVKAIYTGDNAALKMKKSGIVLNEINSGETAPTIIKKALKHLATSNDYRSKQFRETVKNVAVGVVGVALAPVVAPTAAVLDIGAVGTMSATDVMLTKAVISVSTQALISKDVNLVKVAGDTFLSPVVGSAIGNSSSVSAKAIFSQDPNSSVFSVANESSFRTGMMTDLTLGALKSKIPVGNLEPGSAQAVGQATIDATVEINSQTISNTLNENNNCEEEKCD</sequence>
<dbReference type="InterPro" id="IPR022385">
    <property type="entry name" value="Rhs_assc_core"/>
</dbReference>
<reference evidence="1" key="1">
    <citation type="submission" date="2018-12" db="EMBL/GenBank/DDBJ databases">
        <title>Draft genome sequence of Flaovobacterium columnare BGFS27 isolated from channel catfish in Alabama.</title>
        <authorList>
            <person name="Cai W."/>
            <person name="Arias C."/>
        </authorList>
    </citation>
    <scope>NUCLEOTIDE SEQUENCE [LARGE SCALE GENOMIC DNA]</scope>
    <source>
        <strain evidence="1">BGFS27</strain>
    </source>
</reference>
<dbReference type="Gene3D" id="2.180.10.10">
    <property type="entry name" value="RHS repeat-associated core"/>
    <property type="match status" value="1"/>
</dbReference>
<accession>A0AA94F3J2</accession>
<evidence type="ECO:0008006" key="2">
    <source>
        <dbReference type="Google" id="ProtNLM"/>
    </source>
</evidence>
<dbReference type="RefSeq" id="WP_127822254.1">
    <property type="nucleotide sequence ID" value="NZ_RWGX02000005.1"/>
</dbReference>
<protein>
    <recommendedName>
        <fullName evidence="2">RHS repeat-associated core domain-containing protein</fullName>
    </recommendedName>
</protein>
<dbReference type="NCBIfam" id="TIGR03696">
    <property type="entry name" value="Rhs_assc_core"/>
    <property type="match status" value="1"/>
</dbReference>
<gene>
    <name evidence="1" type="ORF">EJB19_11300</name>
</gene>
<name>A0AA94F3J2_9FLAO</name>
<dbReference type="EMBL" id="RWGX01000004">
    <property type="protein sequence ID" value="RVU88708.1"/>
    <property type="molecule type" value="Genomic_DNA"/>
</dbReference>
<comment type="caution">
    <text evidence="1">The sequence shown here is derived from an EMBL/GenBank/DDBJ whole genome shotgun (WGS) entry which is preliminary data.</text>
</comment>
<evidence type="ECO:0000313" key="1">
    <source>
        <dbReference type="EMBL" id="RVU88708.1"/>
    </source>
</evidence>
<dbReference type="AlphaFoldDB" id="A0AA94F3J2"/>
<organism evidence="1">
    <name type="scientific">Flavobacterium columnare</name>
    <dbReference type="NCBI Taxonomy" id="996"/>
    <lineage>
        <taxon>Bacteria</taxon>
        <taxon>Pseudomonadati</taxon>
        <taxon>Bacteroidota</taxon>
        <taxon>Flavobacteriia</taxon>
        <taxon>Flavobacteriales</taxon>
        <taxon>Flavobacteriaceae</taxon>
        <taxon>Flavobacterium</taxon>
    </lineage>
</organism>